<keyword evidence="2" id="KW-0238">DNA-binding</keyword>
<evidence type="ECO:0000313" key="6">
    <source>
        <dbReference type="EMBL" id="QXM06053.1"/>
    </source>
</evidence>
<organism evidence="6 7">
    <name type="scientific">Crassaminicella indica</name>
    <dbReference type="NCBI Taxonomy" id="2855394"/>
    <lineage>
        <taxon>Bacteria</taxon>
        <taxon>Bacillati</taxon>
        <taxon>Bacillota</taxon>
        <taxon>Clostridia</taxon>
        <taxon>Eubacteriales</taxon>
        <taxon>Clostridiaceae</taxon>
        <taxon>Crassaminicella</taxon>
    </lineage>
</organism>
<proteinExistence type="predicted"/>
<dbReference type="CDD" id="cd05013">
    <property type="entry name" value="SIS_RpiR"/>
    <property type="match status" value="1"/>
</dbReference>
<evidence type="ECO:0000256" key="3">
    <source>
        <dbReference type="ARBA" id="ARBA00023163"/>
    </source>
</evidence>
<reference evidence="6" key="1">
    <citation type="submission" date="2021-07" db="EMBL/GenBank/DDBJ databases">
        <title>Complete genome sequence of Crassaminicella sp. 143-21, isolated from a deep-sea hydrothermal vent.</title>
        <authorList>
            <person name="Li X."/>
        </authorList>
    </citation>
    <scope>NUCLEOTIDE SEQUENCE</scope>
    <source>
        <strain evidence="6">143-21</strain>
    </source>
</reference>
<dbReference type="Pfam" id="PF01380">
    <property type="entry name" value="SIS"/>
    <property type="match status" value="1"/>
</dbReference>
<dbReference type="Proteomes" id="UP000886818">
    <property type="component" value="Chromosome"/>
</dbReference>
<feature type="domain" description="HTH rpiR-type" evidence="4">
    <location>
        <begin position="6"/>
        <end position="82"/>
    </location>
</feature>
<evidence type="ECO:0000256" key="2">
    <source>
        <dbReference type="ARBA" id="ARBA00023125"/>
    </source>
</evidence>
<protein>
    <submittedName>
        <fullName evidence="6">MurR/RpiR family transcriptional regulator</fullName>
    </submittedName>
</protein>
<dbReference type="InterPro" id="IPR000281">
    <property type="entry name" value="HTH_RpiR"/>
</dbReference>
<evidence type="ECO:0000256" key="1">
    <source>
        <dbReference type="ARBA" id="ARBA00023015"/>
    </source>
</evidence>
<accession>A0ABX8RAH6</accession>
<dbReference type="Pfam" id="PF01418">
    <property type="entry name" value="HTH_6"/>
    <property type="match status" value="1"/>
</dbReference>
<dbReference type="EMBL" id="CP078093">
    <property type="protein sequence ID" value="QXM06053.1"/>
    <property type="molecule type" value="Genomic_DNA"/>
</dbReference>
<dbReference type="PROSITE" id="PS51464">
    <property type="entry name" value="SIS"/>
    <property type="match status" value="1"/>
</dbReference>
<name>A0ABX8RAH6_9CLOT</name>
<gene>
    <name evidence="6" type="ORF">KVH43_11970</name>
</gene>
<evidence type="ECO:0000259" key="5">
    <source>
        <dbReference type="PROSITE" id="PS51464"/>
    </source>
</evidence>
<evidence type="ECO:0000313" key="7">
    <source>
        <dbReference type="Proteomes" id="UP000886818"/>
    </source>
</evidence>
<dbReference type="RefSeq" id="WP_218282750.1">
    <property type="nucleotide sequence ID" value="NZ_CP078093.1"/>
</dbReference>
<dbReference type="InterPro" id="IPR047640">
    <property type="entry name" value="RpiR-like"/>
</dbReference>
<keyword evidence="3" id="KW-0804">Transcription</keyword>
<evidence type="ECO:0000259" key="4">
    <source>
        <dbReference type="PROSITE" id="PS51071"/>
    </source>
</evidence>
<dbReference type="InterPro" id="IPR035472">
    <property type="entry name" value="RpiR-like_SIS"/>
</dbReference>
<dbReference type="PANTHER" id="PTHR30514:SF18">
    <property type="entry name" value="RPIR-FAMILY TRANSCRIPTIONAL REGULATOR"/>
    <property type="match status" value="1"/>
</dbReference>
<dbReference type="InterPro" id="IPR001347">
    <property type="entry name" value="SIS_dom"/>
</dbReference>
<keyword evidence="7" id="KW-1185">Reference proteome</keyword>
<feature type="domain" description="SIS" evidence="5">
    <location>
        <begin position="128"/>
        <end position="266"/>
    </location>
</feature>
<dbReference type="PANTHER" id="PTHR30514">
    <property type="entry name" value="GLUCOKINASE"/>
    <property type="match status" value="1"/>
</dbReference>
<sequence length="290" mass="32357">MKNNHADLIKVIQKNFSRLSKGQKLIAQFITNNYDKAAFMTASKLGSRVGVSESTVVRFANALGYDGYPQLQKELQELIKTKLTTVQRLEMSTDYSNEGAVLKKVLKADMDNIKATIEEIDDEVFQEVVNNIFKAKRIYILGLRSSSTLAEYLGFYLNLILDNVKIVTAGVSDIYEQMLRVGKDDLVIGISFPRYSTNTLNALNYTKELGATVVGITDSQVSPIASISDYTLVARSNMVSFVDSLVAPLSLINALVVAVGMREKSEISSTFDRLEKIWEKHNVYNNKNTL</sequence>
<keyword evidence="1" id="KW-0805">Transcription regulation</keyword>
<dbReference type="PROSITE" id="PS51071">
    <property type="entry name" value="HTH_RPIR"/>
    <property type="match status" value="1"/>
</dbReference>